<dbReference type="CDD" id="cd07377">
    <property type="entry name" value="WHTH_GntR"/>
    <property type="match status" value="1"/>
</dbReference>
<dbReference type="InterPro" id="IPR011711">
    <property type="entry name" value="GntR_C"/>
</dbReference>
<reference evidence="5 6" key="1">
    <citation type="submission" date="2017-07" db="EMBL/GenBank/DDBJ databases">
        <title>Draft Genome Sequences of Select Purple Nonsulfur Bacteria.</title>
        <authorList>
            <person name="Lasarre B."/>
            <person name="Mckinlay J.B."/>
        </authorList>
    </citation>
    <scope>NUCLEOTIDE SEQUENCE [LARGE SCALE GENOMIC DNA]</scope>
    <source>
        <strain evidence="5 6">DSM 5909</strain>
    </source>
</reference>
<dbReference type="InterPro" id="IPR000524">
    <property type="entry name" value="Tscrpt_reg_HTH_GntR"/>
</dbReference>
<dbReference type="Pfam" id="PF00392">
    <property type="entry name" value="GntR"/>
    <property type="match status" value="1"/>
</dbReference>
<dbReference type="GO" id="GO:0003700">
    <property type="term" value="F:DNA-binding transcription factor activity"/>
    <property type="evidence" value="ECO:0007669"/>
    <property type="project" value="InterPro"/>
</dbReference>
<dbReference type="SUPFAM" id="SSF46785">
    <property type="entry name" value="Winged helix' DNA-binding domain"/>
    <property type="match status" value="1"/>
</dbReference>
<dbReference type="PRINTS" id="PR00035">
    <property type="entry name" value="HTHGNTR"/>
</dbReference>
<feature type="domain" description="HTH gntR-type" evidence="4">
    <location>
        <begin position="14"/>
        <end position="81"/>
    </location>
</feature>
<keyword evidence="3" id="KW-0804">Transcription</keyword>
<evidence type="ECO:0000313" key="5">
    <source>
        <dbReference type="EMBL" id="RAI43797.1"/>
    </source>
</evidence>
<sequence>MTVRTETLSLLRSKSLPAAIKDEIASLILSGELPAGRKLTEAELAARLGVSRGPIREAFLGLEEAGLVRIEKNRGVFVREITARESSELYELRAGLESWAGKLLAPRVTAEQIVALRRMIDEMARSIEEVGIEGYFPQNIRFHEILVEYTGNAKLLQTYRRIINEMHLMRRHEMATSRGMAVSVKEHGAIVDALESRCPETAARVIEAHVLGGRDRLLAILDGADPAGADPACSARPSR</sequence>
<dbReference type="InterPro" id="IPR036388">
    <property type="entry name" value="WH-like_DNA-bd_sf"/>
</dbReference>
<protein>
    <recommendedName>
        <fullName evidence="4">HTH gntR-type domain-containing protein</fullName>
    </recommendedName>
</protein>
<dbReference type="AlphaFoldDB" id="A0A327L086"/>
<evidence type="ECO:0000313" key="6">
    <source>
        <dbReference type="Proteomes" id="UP000249130"/>
    </source>
</evidence>
<evidence type="ECO:0000256" key="1">
    <source>
        <dbReference type="ARBA" id="ARBA00023015"/>
    </source>
</evidence>
<evidence type="ECO:0000256" key="2">
    <source>
        <dbReference type="ARBA" id="ARBA00023125"/>
    </source>
</evidence>
<dbReference type="Gene3D" id="1.10.10.10">
    <property type="entry name" value="Winged helix-like DNA-binding domain superfamily/Winged helix DNA-binding domain"/>
    <property type="match status" value="1"/>
</dbReference>
<proteinExistence type="predicted"/>
<comment type="caution">
    <text evidence="5">The sequence shown here is derived from an EMBL/GenBank/DDBJ whole genome shotgun (WGS) entry which is preliminary data.</text>
</comment>
<dbReference type="Gene3D" id="1.20.120.530">
    <property type="entry name" value="GntR ligand-binding domain-like"/>
    <property type="match status" value="1"/>
</dbReference>
<dbReference type="GO" id="GO:0003677">
    <property type="term" value="F:DNA binding"/>
    <property type="evidence" value="ECO:0007669"/>
    <property type="project" value="UniProtKB-KW"/>
</dbReference>
<dbReference type="Proteomes" id="UP000249130">
    <property type="component" value="Unassembled WGS sequence"/>
</dbReference>
<dbReference type="PANTHER" id="PTHR43537:SF51">
    <property type="entry name" value="HTH-TYPE TRANSCRIPTIONAL REGULATOR LGOR-RELATED"/>
    <property type="match status" value="1"/>
</dbReference>
<name>A0A327L086_9BRAD</name>
<dbReference type="SMART" id="SM00895">
    <property type="entry name" value="FCD"/>
    <property type="match status" value="1"/>
</dbReference>
<accession>A0A327L086</accession>
<dbReference type="SUPFAM" id="SSF48008">
    <property type="entry name" value="GntR ligand-binding domain-like"/>
    <property type="match status" value="1"/>
</dbReference>
<dbReference type="RefSeq" id="WP_111419364.1">
    <property type="nucleotide sequence ID" value="NZ_NPEX01000070.1"/>
</dbReference>
<dbReference type="OrthoDB" id="9789310at2"/>
<dbReference type="PROSITE" id="PS50949">
    <property type="entry name" value="HTH_GNTR"/>
    <property type="match status" value="1"/>
</dbReference>
<dbReference type="InterPro" id="IPR036390">
    <property type="entry name" value="WH_DNA-bd_sf"/>
</dbReference>
<dbReference type="InterPro" id="IPR008920">
    <property type="entry name" value="TF_FadR/GntR_C"/>
</dbReference>
<evidence type="ECO:0000259" key="4">
    <source>
        <dbReference type="PROSITE" id="PS50949"/>
    </source>
</evidence>
<dbReference type="PANTHER" id="PTHR43537">
    <property type="entry name" value="TRANSCRIPTIONAL REGULATOR, GNTR FAMILY"/>
    <property type="match status" value="1"/>
</dbReference>
<gene>
    <name evidence="5" type="ORF">CH341_12470</name>
</gene>
<keyword evidence="2" id="KW-0238">DNA-binding</keyword>
<dbReference type="EMBL" id="NPEX01000070">
    <property type="protein sequence ID" value="RAI43797.1"/>
    <property type="molecule type" value="Genomic_DNA"/>
</dbReference>
<organism evidence="5 6">
    <name type="scientific">Rhodoplanes roseus</name>
    <dbReference type="NCBI Taxonomy" id="29409"/>
    <lineage>
        <taxon>Bacteria</taxon>
        <taxon>Pseudomonadati</taxon>
        <taxon>Pseudomonadota</taxon>
        <taxon>Alphaproteobacteria</taxon>
        <taxon>Hyphomicrobiales</taxon>
        <taxon>Nitrobacteraceae</taxon>
        <taxon>Rhodoplanes</taxon>
    </lineage>
</organism>
<dbReference type="Pfam" id="PF07729">
    <property type="entry name" value="FCD"/>
    <property type="match status" value="1"/>
</dbReference>
<keyword evidence="1" id="KW-0805">Transcription regulation</keyword>
<evidence type="ECO:0000256" key="3">
    <source>
        <dbReference type="ARBA" id="ARBA00023163"/>
    </source>
</evidence>
<dbReference type="SMART" id="SM00345">
    <property type="entry name" value="HTH_GNTR"/>
    <property type="match status" value="1"/>
</dbReference>
<keyword evidence="6" id="KW-1185">Reference proteome</keyword>